<dbReference type="InterPro" id="IPR001460">
    <property type="entry name" value="PCN-bd_Tpept"/>
</dbReference>
<evidence type="ECO:0000256" key="6">
    <source>
        <dbReference type="ARBA" id="ARBA00022692"/>
    </source>
</evidence>
<dbReference type="InterPro" id="IPR017790">
    <property type="entry name" value="Penicillin-binding_protein_2"/>
</dbReference>
<dbReference type="PANTHER" id="PTHR30627:SF2">
    <property type="entry name" value="PEPTIDOGLYCAN D,D-TRANSPEPTIDASE MRDA"/>
    <property type="match status" value="1"/>
</dbReference>
<evidence type="ECO:0000313" key="16">
    <source>
        <dbReference type="Proteomes" id="UP000266287"/>
    </source>
</evidence>
<evidence type="ECO:0000256" key="1">
    <source>
        <dbReference type="ARBA" id="ARBA00004167"/>
    </source>
</evidence>
<keyword evidence="3" id="KW-1003">Cell membrane</keyword>
<dbReference type="FunFam" id="3.40.710.10:FF:000024">
    <property type="entry name" value="Penicillin-binding protein 2"/>
    <property type="match status" value="1"/>
</dbReference>
<dbReference type="GO" id="GO:0006508">
    <property type="term" value="P:proteolysis"/>
    <property type="evidence" value="ECO:0007669"/>
    <property type="project" value="UniProtKB-KW"/>
</dbReference>
<keyword evidence="7" id="KW-0378">Hydrolase</keyword>
<comment type="caution">
    <text evidence="15">The sequence shown here is derived from an EMBL/GenBank/DDBJ whole genome shotgun (WGS) entry which is preliminary data.</text>
</comment>
<evidence type="ECO:0000256" key="9">
    <source>
        <dbReference type="ARBA" id="ARBA00022984"/>
    </source>
</evidence>
<keyword evidence="9" id="KW-0573">Peptidoglycan synthesis</keyword>
<proteinExistence type="predicted"/>
<keyword evidence="4" id="KW-0997">Cell inner membrane</keyword>
<dbReference type="SUPFAM" id="SSF56519">
    <property type="entry name" value="Penicillin binding protein dimerisation domain"/>
    <property type="match status" value="1"/>
</dbReference>
<dbReference type="GO" id="GO:0008658">
    <property type="term" value="F:penicillin binding"/>
    <property type="evidence" value="ECO:0007669"/>
    <property type="project" value="InterPro"/>
</dbReference>
<evidence type="ECO:0000256" key="11">
    <source>
        <dbReference type="ARBA" id="ARBA00023136"/>
    </source>
</evidence>
<evidence type="ECO:0000256" key="4">
    <source>
        <dbReference type="ARBA" id="ARBA00022519"/>
    </source>
</evidence>
<evidence type="ECO:0000256" key="12">
    <source>
        <dbReference type="ARBA" id="ARBA00023316"/>
    </source>
</evidence>
<evidence type="ECO:0000256" key="2">
    <source>
        <dbReference type="ARBA" id="ARBA00004236"/>
    </source>
</evidence>
<dbReference type="GO" id="GO:0071555">
    <property type="term" value="P:cell wall organization"/>
    <property type="evidence" value="ECO:0007669"/>
    <property type="project" value="UniProtKB-KW"/>
</dbReference>
<dbReference type="Pfam" id="PF00905">
    <property type="entry name" value="Transpeptidase"/>
    <property type="match status" value="1"/>
</dbReference>
<evidence type="ECO:0000256" key="10">
    <source>
        <dbReference type="ARBA" id="ARBA00022989"/>
    </source>
</evidence>
<evidence type="ECO:0000256" key="5">
    <source>
        <dbReference type="ARBA" id="ARBA00022670"/>
    </source>
</evidence>
<dbReference type="Gene3D" id="3.30.1390.30">
    <property type="entry name" value="Penicillin-binding protein 2a, domain 3"/>
    <property type="match status" value="1"/>
</dbReference>
<keyword evidence="10" id="KW-1133">Transmembrane helix</keyword>
<dbReference type="InterPro" id="IPR036138">
    <property type="entry name" value="PBP_dimer_sf"/>
</dbReference>
<dbReference type="EMBL" id="NDHY01000005">
    <property type="protein sequence ID" value="RII00260.1"/>
    <property type="molecule type" value="Genomic_DNA"/>
</dbReference>
<dbReference type="InterPro" id="IPR050515">
    <property type="entry name" value="Beta-lactam/transpept"/>
</dbReference>
<dbReference type="GO" id="GO:0009002">
    <property type="term" value="F:serine-type D-Ala-D-Ala carboxypeptidase activity"/>
    <property type="evidence" value="ECO:0007669"/>
    <property type="project" value="InterPro"/>
</dbReference>
<comment type="subcellular location">
    <subcellularLocation>
        <location evidence="2">Cell membrane</location>
    </subcellularLocation>
    <subcellularLocation>
        <location evidence="1">Membrane</location>
        <topology evidence="1">Single-pass membrane protein</topology>
    </subcellularLocation>
</comment>
<sequence length="584" mass="65147">MFEHRIRTVMWVVIILFLVLAGRLWQKQIIQGEHFAGLAERNSIRLVNLRAPRGTIYDRDGAILAQNAPLFRIVAIPHEMTDKRRAAKRVSELLGFDEENVLKKIEARHLNPFSPVLLATGVSLQEITVTKEHQRELPGIFVETVPRRDYPHGDLAFHIIGYVGKIPDVRWIELREIGYRIDHVIGKDGIEGLFDTLLQGEDGAREILVNIMGERIEILSERETIRGNDITLTIDLRLQEIVERNLKGKRGAIVAIDPRNGDILALASSPAIDPNIFTLPLEERKFAAIKGDPARPFFNRAISGVYPPGSTFKIIMAMAGLEKGVIDDETYFHCHGVIRRGRASFFCWNKDGHGRVNVTRALAASCNIFFYEVAALLGIENIEYFASRSGLGDLTGINLPREARGNIPAQEQRERWFLGDILHLGIGQGEILVTPLQMTALTAAVANRGILYRPRLVREITSPQGKVIESFPVEPWKQLPASEGTLNLVRYGMWKTVNEIGGTGRRAALTEIEVAGKTGTAQIIGAEFGGEEGIPFELRPHAWFVGFAPFENPEIALTIIIEHGESGGRVAAPIARKIFKEFLQ</sequence>
<dbReference type="InterPro" id="IPR005311">
    <property type="entry name" value="PBP_dimer"/>
</dbReference>
<dbReference type="NCBIfam" id="TIGR03423">
    <property type="entry name" value="pbp2_mrdA"/>
    <property type="match status" value="1"/>
</dbReference>
<dbReference type="GO" id="GO:0009252">
    <property type="term" value="P:peptidoglycan biosynthetic process"/>
    <property type="evidence" value="ECO:0007669"/>
    <property type="project" value="UniProtKB-KW"/>
</dbReference>
<dbReference type="SUPFAM" id="SSF56601">
    <property type="entry name" value="beta-lactamase/transpeptidase-like"/>
    <property type="match status" value="1"/>
</dbReference>
<keyword evidence="11" id="KW-0472">Membrane</keyword>
<feature type="domain" description="Penicillin-binding protein transpeptidase" evidence="13">
    <location>
        <begin position="251"/>
        <end position="580"/>
    </location>
</feature>
<evidence type="ECO:0000256" key="7">
    <source>
        <dbReference type="ARBA" id="ARBA00022801"/>
    </source>
</evidence>
<reference evidence="15 16" key="1">
    <citation type="submission" date="2018-08" db="EMBL/GenBank/DDBJ databases">
        <title>Draft genome of candidate division NPL-UPA2 bacterium Unc8 that adapted to ultra-basic serpentinizing groundwater.</title>
        <authorList>
            <person name="Ishii S."/>
            <person name="Suzuki S."/>
            <person name="Nealson K.H."/>
        </authorList>
    </citation>
    <scope>NUCLEOTIDE SEQUENCE [LARGE SCALE GENOMIC DNA]</scope>
    <source>
        <strain evidence="15">Unc8</strain>
    </source>
</reference>
<dbReference type="AlphaFoldDB" id="A0A399FY08"/>
<organism evidence="15 16">
    <name type="scientific">candidate division NPL-UPA2 bacterium Unc8</name>
    <dbReference type="NCBI Taxonomy" id="1980939"/>
    <lineage>
        <taxon>Bacteria</taxon>
    </lineage>
</organism>
<keyword evidence="8" id="KW-0133">Cell shape</keyword>
<dbReference type="Gene3D" id="3.40.710.10">
    <property type="entry name" value="DD-peptidase/beta-lactamase superfamily"/>
    <property type="match status" value="1"/>
</dbReference>
<keyword evidence="12" id="KW-0961">Cell wall biogenesis/degradation</keyword>
<feature type="domain" description="Penicillin-binding protein dimerisation" evidence="14">
    <location>
        <begin position="50"/>
        <end position="217"/>
    </location>
</feature>
<evidence type="ECO:0000313" key="15">
    <source>
        <dbReference type="EMBL" id="RII00260.1"/>
    </source>
</evidence>
<evidence type="ECO:0000259" key="13">
    <source>
        <dbReference type="Pfam" id="PF00905"/>
    </source>
</evidence>
<evidence type="ECO:0000259" key="14">
    <source>
        <dbReference type="Pfam" id="PF03717"/>
    </source>
</evidence>
<name>A0A399FY08_UNCN2</name>
<keyword evidence="5" id="KW-0645">Protease</keyword>
<evidence type="ECO:0000256" key="8">
    <source>
        <dbReference type="ARBA" id="ARBA00022960"/>
    </source>
</evidence>
<evidence type="ECO:0000256" key="3">
    <source>
        <dbReference type="ARBA" id="ARBA00022475"/>
    </source>
</evidence>
<dbReference type="Proteomes" id="UP000266287">
    <property type="component" value="Unassembled WGS sequence"/>
</dbReference>
<keyword evidence="6" id="KW-0812">Transmembrane</keyword>
<dbReference type="GO" id="GO:0005886">
    <property type="term" value="C:plasma membrane"/>
    <property type="evidence" value="ECO:0007669"/>
    <property type="project" value="UniProtKB-SubCell"/>
</dbReference>
<accession>A0A399FY08</accession>
<dbReference type="Pfam" id="PF03717">
    <property type="entry name" value="PBP_dimer"/>
    <property type="match status" value="1"/>
</dbReference>
<gene>
    <name evidence="15" type="primary">mrdA</name>
    <name evidence="15" type="ORF">B9J77_02950</name>
</gene>
<dbReference type="Gene3D" id="3.90.1310.10">
    <property type="entry name" value="Penicillin-binding protein 2a (Domain 2)"/>
    <property type="match status" value="1"/>
</dbReference>
<dbReference type="GO" id="GO:0071972">
    <property type="term" value="F:peptidoglycan L,D-transpeptidase activity"/>
    <property type="evidence" value="ECO:0007669"/>
    <property type="project" value="TreeGrafter"/>
</dbReference>
<dbReference type="GO" id="GO:0008360">
    <property type="term" value="P:regulation of cell shape"/>
    <property type="evidence" value="ECO:0007669"/>
    <property type="project" value="UniProtKB-KW"/>
</dbReference>
<dbReference type="InterPro" id="IPR012338">
    <property type="entry name" value="Beta-lactam/transpept-like"/>
</dbReference>
<dbReference type="PANTHER" id="PTHR30627">
    <property type="entry name" value="PEPTIDOGLYCAN D,D-TRANSPEPTIDASE"/>
    <property type="match status" value="1"/>
</dbReference>
<protein>
    <submittedName>
        <fullName evidence="15">Penicillin-binding protein 2</fullName>
    </submittedName>
</protein>